<proteinExistence type="predicted"/>
<protein>
    <submittedName>
        <fullName evidence="1">Uncharacterized protein</fullName>
    </submittedName>
</protein>
<reference evidence="1" key="1">
    <citation type="submission" date="2012-03" db="EMBL/GenBank/DDBJ databases">
        <title>Functional metagenomics reveals considerable lignocellulase gene clusters in the gut microbiome of a wood-feeding higher termite.</title>
        <authorList>
            <person name="Liu N."/>
        </authorList>
    </citation>
    <scope>NUCLEOTIDE SEQUENCE</scope>
</reference>
<dbReference type="EMBL" id="JQ844167">
    <property type="protein sequence ID" value="AGS51648.1"/>
    <property type="molecule type" value="Genomic_DNA"/>
</dbReference>
<accession>A0A806KMN9</accession>
<sequence>MDIIKFGDFLISNSQGKTFFSFASPPLPIRLNLVDQVKQIN</sequence>
<dbReference type="AlphaFoldDB" id="A0A806KMN9"/>
<organism evidence="1">
    <name type="scientific">uncultured bacterium contig00026</name>
    <dbReference type="NCBI Taxonomy" id="1181515"/>
    <lineage>
        <taxon>Bacteria</taxon>
        <taxon>environmental samples</taxon>
    </lineage>
</organism>
<evidence type="ECO:0000313" key="1">
    <source>
        <dbReference type="EMBL" id="AGS51648.1"/>
    </source>
</evidence>
<name>A0A806KMN9_9BACT</name>